<reference evidence="1 2" key="1">
    <citation type="submission" date="2015-09" db="EMBL/GenBank/DDBJ databases">
        <title>Genome announcement of multiple Pseudomonas syringae strains.</title>
        <authorList>
            <person name="Thakur S."/>
            <person name="Wang P.W."/>
            <person name="Gong Y."/>
            <person name="Weir B.S."/>
            <person name="Guttman D.S."/>
        </authorList>
    </citation>
    <scope>NUCLEOTIDE SEQUENCE [LARGE SCALE GENOMIC DNA]</scope>
    <source>
        <strain evidence="1 2">ICMP3507</strain>
    </source>
</reference>
<evidence type="ECO:0000313" key="2">
    <source>
        <dbReference type="Proteomes" id="UP000050265"/>
    </source>
</evidence>
<sequence>MALDHFVNADLQLAGHISQVFAVVMHGYFNQLAGLASAAANVTRGNLRRQRLETDGGRAKMHQQRPGRRNDFLHACDGPLL</sequence>
<gene>
    <name evidence="1" type="ORF">ALO35_200072</name>
</gene>
<proteinExistence type="predicted"/>
<evidence type="ECO:0000313" key="1">
    <source>
        <dbReference type="EMBL" id="KPX76435.1"/>
    </source>
</evidence>
<accession>A0A0P9VYT2</accession>
<comment type="caution">
    <text evidence="1">The sequence shown here is derived from an EMBL/GenBank/DDBJ whole genome shotgun (WGS) entry which is preliminary data.</text>
</comment>
<name>A0A0P9VYT2_PSEAV</name>
<dbReference type="Proteomes" id="UP000050265">
    <property type="component" value="Unassembled WGS sequence"/>
</dbReference>
<dbReference type="AlphaFoldDB" id="A0A0P9VYT2"/>
<dbReference type="EMBL" id="LJQP01000047">
    <property type="protein sequence ID" value="KPX76435.1"/>
    <property type="molecule type" value="Genomic_DNA"/>
</dbReference>
<protein>
    <submittedName>
        <fullName evidence="1">Uncharacterized protein</fullName>
    </submittedName>
</protein>
<organism evidence="1 2">
    <name type="scientific">Pseudomonas amygdali pv. lachrymans</name>
    <name type="common">Pseudomonas syringae pv. lachrymans</name>
    <dbReference type="NCBI Taxonomy" id="53707"/>
    <lineage>
        <taxon>Bacteria</taxon>
        <taxon>Pseudomonadati</taxon>
        <taxon>Pseudomonadota</taxon>
        <taxon>Gammaproteobacteria</taxon>
        <taxon>Pseudomonadales</taxon>
        <taxon>Pseudomonadaceae</taxon>
        <taxon>Pseudomonas</taxon>
        <taxon>Pseudomonas amygdali</taxon>
    </lineage>
</organism>